<feature type="region of interest" description="Disordered" evidence="1">
    <location>
        <begin position="264"/>
        <end position="303"/>
    </location>
</feature>
<sequence>MSKNILYKFYFLFICNGLIYTETSLLSRVKNPLEHFSETTVAFILPKNIYRYEPYRGHRTLWKPTNKNTGTAKPDKQNSRPTVKTKFHTHQVLLQDKRVTTKKTFWHHFDEDDEAWPKVVLILSSTGKTTTQKKIKKTFANYFPYINKNTQKQTVNPNDLGNTIVDEASEEMSTDYDHGKNWLPVNFVNTDESVHWEEDDTIDTTEPEVPVMLTLTREEVGNSEIITVTTEKADNPEITTIGIEKAKDPGITTLMRERVQNRGETNLSDLPGRPVGRDWPTLPTPESTKSYTRRTRTTQKGSAEEDYYEHVEVKCYQCGLNETSIPRAPGCHQAFNSKERIYSYLRDIFKVTCIGTDQFTDIPKDDPKYFFTLPKRLYRGGCFKRYLDVGETYDERGCRTMNPLRGSSYASNRLMSLEKSMHHIEEGCVASPHASLTPLSRSVNLYARYHTFT</sequence>
<evidence type="ECO:0000313" key="2">
    <source>
        <dbReference type="EMBL" id="PZC74624.1"/>
    </source>
</evidence>
<protein>
    <submittedName>
        <fullName evidence="2">Uncharacterized protein</fullName>
    </submittedName>
</protein>
<dbReference type="AlphaFoldDB" id="A0A2W1BLY4"/>
<accession>A0A2W1BLY4</accession>
<name>A0A2W1BLY4_HELAM</name>
<evidence type="ECO:0000256" key="1">
    <source>
        <dbReference type="SAM" id="MobiDB-lite"/>
    </source>
</evidence>
<organism evidence="2 3">
    <name type="scientific">Helicoverpa armigera</name>
    <name type="common">Cotton bollworm</name>
    <name type="synonym">Heliothis armigera</name>
    <dbReference type="NCBI Taxonomy" id="29058"/>
    <lineage>
        <taxon>Eukaryota</taxon>
        <taxon>Metazoa</taxon>
        <taxon>Ecdysozoa</taxon>
        <taxon>Arthropoda</taxon>
        <taxon>Hexapoda</taxon>
        <taxon>Insecta</taxon>
        <taxon>Pterygota</taxon>
        <taxon>Neoptera</taxon>
        <taxon>Endopterygota</taxon>
        <taxon>Lepidoptera</taxon>
        <taxon>Glossata</taxon>
        <taxon>Ditrysia</taxon>
        <taxon>Noctuoidea</taxon>
        <taxon>Noctuidae</taxon>
        <taxon>Heliothinae</taxon>
        <taxon>Helicoverpa</taxon>
    </lineage>
</organism>
<dbReference type="Proteomes" id="UP000249218">
    <property type="component" value="Unassembled WGS sequence"/>
</dbReference>
<dbReference type="EMBL" id="KZ150037">
    <property type="protein sequence ID" value="PZC74624.1"/>
    <property type="molecule type" value="Genomic_DNA"/>
</dbReference>
<dbReference type="OrthoDB" id="7486254at2759"/>
<reference evidence="2 3" key="1">
    <citation type="journal article" date="2017" name="BMC Biol.">
        <title>Genomic innovations, transcriptional plasticity and gene loss underlying the evolution and divergence of two highly polyphagous and invasive Helicoverpa pest species.</title>
        <authorList>
            <person name="Pearce S.L."/>
            <person name="Clarke D.F."/>
            <person name="East P.D."/>
            <person name="Elfekih S."/>
            <person name="Gordon K.H."/>
            <person name="Jermiin L.S."/>
            <person name="McGaughran A."/>
            <person name="Oakeshott J.G."/>
            <person name="Papanikolaou A."/>
            <person name="Perera O.P."/>
            <person name="Rane R.V."/>
            <person name="Richards S."/>
            <person name="Tay W.T."/>
            <person name="Walsh T.K."/>
            <person name="Anderson A."/>
            <person name="Anderson C.J."/>
            <person name="Asgari S."/>
            <person name="Board P.G."/>
            <person name="Bretschneider A."/>
            <person name="Campbell P.M."/>
            <person name="Chertemps T."/>
            <person name="Christeller J.T."/>
            <person name="Coppin C.W."/>
            <person name="Downes S.J."/>
            <person name="Duan G."/>
            <person name="Farnsworth C.A."/>
            <person name="Good R.T."/>
            <person name="Han L.B."/>
            <person name="Han Y.C."/>
            <person name="Hatje K."/>
            <person name="Horne I."/>
            <person name="Huang Y.P."/>
            <person name="Hughes D.S."/>
            <person name="Jacquin-Joly E."/>
            <person name="James W."/>
            <person name="Jhangiani S."/>
            <person name="Kollmar M."/>
            <person name="Kuwar S.S."/>
            <person name="Li S."/>
            <person name="Liu N.Y."/>
            <person name="Maibeche M.T."/>
            <person name="Miller J.R."/>
            <person name="Montagne N."/>
            <person name="Perry T."/>
            <person name="Qu J."/>
            <person name="Song S.V."/>
            <person name="Sutton G.G."/>
            <person name="Vogel H."/>
            <person name="Walenz B.P."/>
            <person name="Xu W."/>
            <person name="Zhang H.J."/>
            <person name="Zou Z."/>
            <person name="Batterham P."/>
            <person name="Edwards O.R."/>
            <person name="Feyereisen R."/>
            <person name="Gibbs R.A."/>
            <person name="Heckel D.G."/>
            <person name="McGrath A."/>
            <person name="Robin C."/>
            <person name="Scherer S.E."/>
            <person name="Worley K.C."/>
            <person name="Wu Y.D."/>
        </authorList>
    </citation>
    <scope>NUCLEOTIDE SEQUENCE [LARGE SCALE GENOMIC DNA]</scope>
    <source>
        <strain evidence="2">Harm_GR_Male_#8</strain>
        <tissue evidence="2">Whole organism</tissue>
    </source>
</reference>
<keyword evidence="3" id="KW-1185">Reference proteome</keyword>
<evidence type="ECO:0000313" key="3">
    <source>
        <dbReference type="Proteomes" id="UP000249218"/>
    </source>
</evidence>
<feature type="region of interest" description="Disordered" evidence="1">
    <location>
        <begin position="61"/>
        <end position="82"/>
    </location>
</feature>
<gene>
    <name evidence="2" type="primary">HaOG207415</name>
    <name evidence="2" type="ORF">B5X24_HaOG207415</name>
</gene>
<proteinExistence type="predicted"/>